<protein>
    <submittedName>
        <fullName evidence="4">Glycosyltransferase</fullName>
    </submittedName>
</protein>
<dbReference type="EMBL" id="MKGH01000011">
    <property type="protein sequence ID" value="PKX79102.1"/>
    <property type="molecule type" value="Genomic_DNA"/>
</dbReference>
<dbReference type="Pfam" id="PF26337">
    <property type="entry name" value="Gtf3_C"/>
    <property type="match status" value="1"/>
</dbReference>
<dbReference type="PIRSF" id="PIRSF007023">
    <property type="entry name" value="UDP-Galf_transf"/>
    <property type="match status" value="1"/>
</dbReference>
<evidence type="ECO:0000256" key="1">
    <source>
        <dbReference type="ARBA" id="ARBA00022679"/>
    </source>
</evidence>
<proteinExistence type="predicted"/>
<feature type="domain" description="Glucosyltransferase 3-like C-terminal" evidence="3">
    <location>
        <begin position="189"/>
        <end position="350"/>
    </location>
</feature>
<evidence type="ECO:0000313" key="5">
    <source>
        <dbReference type="Proteomes" id="UP000234349"/>
    </source>
</evidence>
<reference evidence="4 5" key="1">
    <citation type="submission" date="2016-09" db="EMBL/GenBank/DDBJ databases">
        <authorList>
            <person name="Inglin R.C."/>
        </authorList>
    </citation>
    <scope>NUCLEOTIDE SEQUENCE [LARGE SCALE GENOMIC DNA]</scope>
    <source>
        <strain evidence="4 5">RI-517</strain>
    </source>
</reference>
<organism evidence="4 5">
    <name type="scientific">Latilactobacillus sakei</name>
    <name type="common">Lactobacillus sakei</name>
    <dbReference type="NCBI Taxonomy" id="1599"/>
    <lineage>
        <taxon>Bacteria</taxon>
        <taxon>Bacillati</taxon>
        <taxon>Bacillota</taxon>
        <taxon>Bacilli</taxon>
        <taxon>Lactobacillales</taxon>
        <taxon>Lactobacillaceae</taxon>
        <taxon>Latilactobacillus</taxon>
    </lineage>
</organism>
<dbReference type="InterPro" id="IPR058592">
    <property type="entry name" value="Gtf3_C"/>
</dbReference>
<evidence type="ECO:0000313" key="4">
    <source>
        <dbReference type="EMBL" id="PKX79102.1"/>
    </source>
</evidence>
<gene>
    <name evidence="4" type="ORF">CUR37_03415</name>
</gene>
<dbReference type="Pfam" id="PF26334">
    <property type="entry name" value="Gtf3_N"/>
    <property type="match status" value="1"/>
</dbReference>
<dbReference type="Proteomes" id="UP000234349">
    <property type="component" value="Unassembled WGS sequence"/>
</dbReference>
<keyword evidence="1" id="KW-0808">Transferase</keyword>
<sequence>MKELNEKGYFISYSYGEQLNAGSKAKNDCDQILRDSGYEPIKMKAPIGGIKKSLLSKIFWGFRLLIGYWKCLSMVPKNSILIVQHPAVGVEFLNIITRLFPNIKIVSLIHDLETLRDAGWITKSNKRAQIADYKFLPKSYKIICHNQVMMSYLEEQGIDRDKLVNLEVFDYLEDNDFSQLDRGQYNRRVIIAGNLSPKKSGYIYSISKMNVNFELFGINCDEDRIQKPCHYNGAYSPNELGKYLNSDFGLVWDGDSVATCSGATGNYTRYNNPHKASLYIASGLPLIVWREAAISEFVIKNNIGIVVDNINQIESKLDGITKSDYDLLKNNVIKMSEKVQKGYFLKKALCSMEE</sequence>
<dbReference type="RefSeq" id="WP_099769275.1">
    <property type="nucleotide sequence ID" value="NZ_CP017568.1"/>
</dbReference>
<dbReference type="AlphaFoldDB" id="A0AAX0VCN3"/>
<feature type="domain" description="Glucosyltransferase 3-like N-terminal" evidence="2">
    <location>
        <begin position="9"/>
        <end position="167"/>
    </location>
</feature>
<dbReference type="InterPro" id="IPR058591">
    <property type="entry name" value="Gtf3_N"/>
</dbReference>
<comment type="caution">
    <text evidence="4">The sequence shown here is derived from an EMBL/GenBank/DDBJ whole genome shotgun (WGS) entry which is preliminary data.</text>
</comment>
<accession>A0AAX0VCN3</accession>
<name>A0AAX0VCN3_LATSK</name>
<evidence type="ECO:0000259" key="2">
    <source>
        <dbReference type="Pfam" id="PF26334"/>
    </source>
</evidence>
<dbReference type="Gene3D" id="3.40.50.2000">
    <property type="entry name" value="Glycogen Phosphorylase B"/>
    <property type="match status" value="2"/>
</dbReference>
<evidence type="ECO:0000259" key="3">
    <source>
        <dbReference type="Pfam" id="PF26337"/>
    </source>
</evidence>